<feature type="compositionally biased region" description="Acidic residues" evidence="2">
    <location>
        <begin position="652"/>
        <end position="665"/>
    </location>
</feature>
<dbReference type="InterPro" id="IPR031350">
    <property type="entry name" value="Goodbye_dom"/>
</dbReference>
<comment type="caution">
    <text evidence="4">The sequence shown here is derived from an EMBL/GenBank/DDBJ whole genome shotgun (WGS) entry which is preliminary data.</text>
</comment>
<sequence>MENVYAGQFRQLWEGAFEIYKKETGRDLRNDDRLRKLGSVEDLMENLDRSADNFSEFRRKREKFRHNFMKVLGPVIGITNFIKDLLPGTPGVVASPILAAVSYLVEVGGKVSQAYDYIEGVFSELEEFSGRLEDYIAGGFDKRLEGKITAILTFFIKVIGKSEKLILKGRFRLYLDKAFLGADEATKGMLDELNRLIKTEQQKVVSSTYASVKIIQRDMVANHNALREGIEAAEEGIRKDITAAGEDIKGDIANYYKESVSRADEQKLEETLKVPILSRTIELYGEFKRRLVPGTGAWLRREAAYTAWFAGETSLLFIIGEPGSGKTHLATSIINEVQERFSHNKDGGPGVTGPIPTAFFFIRESDTQLLNVNEMLKALAYQIIESDPLFRRHAIEVCKSSWNTMTAEDTWKNLFQRYYQEIATDASVVIILDGLDEAPKADQQIIANILKPSSADSEPQGRGIQFVVLGRPTIRNSIPSKAENSIIKISRDQNRDDVERYIDTMLSQVVVLEKLKRFNRAAAEVETANLRVKISQQSEGVFLWAQLLLDHIKSMDLDGIKNALSNPPKNVTAMINGLLERLAAEEAEDLDSFRKMLAWVACSRRPLFFGELLLIMCLPSKLPRLLLWESLNNKFSTMFHLNMPDGFIYREEEEEEEPEFSEVGDVDPQQYNPSHVYLDGPSTDLQNADGSFSSGQGDLKLSNEGAETKLKAEGELPPHKSEGDGDAEGDSDNESSVESTVESSTDDSEEGGVTGDIQEDNFSDLLENILGDEDLGFLEWELFGFIESLEEGQLKTEVNFSHQQFRDVLLQNPPDPTSAIKLDLTDCYLMMAISCFDILKLDSWSSHDMRILPVLLDYSLRNLAYHLQKVEVGALADDKENAIRLIKDIYWLFHEDAGNQTYFQFLYNNNDLWADLWAVWVPSNMYSSAVRNILKLAGKYQESFDPQELEWINQAASSAKSLFQPWMTSCARFWLERRGHGDPKMFDKGLHYCYFLHALDSMDDEGNIGSLEIQAFSYRWGNTGPLTPERIRSLANYATESVRDTVHWHSIMAWTLAIADYPADAIPVFQKAVEIDSNAWLAYEGLARAYADMKMYKEAIPVMEEACRAVTGIWDLSKQFYADIAQWKRRLGDNAGALEAAKVAYLGSSFSPPTVFSYLDCLGANGQHDEVLSILQSLSRETDGGYKKSLLLMTWPYLDWDPFDLLEGVFQAIGKEKLGFLIEDVKAALENVLSSANDWKKRWFCWKTARIVYEYEESPNLEFVVQNYEMSLDLFGKMFNNTEEEIRDKRHITNFLAMQYYDSAVAAFKSGTSPDGYVKKLRDLATSTTTSSGTDAQETFDFYGPGYPSVLWGRWRQIFEQAKKVKWRKCFRPRVLEELNMLDDENPENDTAGVYNLAITLLQAGDDRNASGLLTILFRPLRALRIRPEGQSDTTVPANADNTSRPALTTALTLKLTDCHKCSGDCSDKLGYESLYMCAVCPGRNFCGGCIDKVKAGTLARRDCNSNHEWHRAWPSDEKRWKKVADESEDGHLVIKPSWLEEMRGKWR</sequence>
<dbReference type="Proteomes" id="UP000008784">
    <property type="component" value="Unassembled WGS sequence"/>
</dbReference>
<dbReference type="OrthoDB" id="448455at2759"/>
<feature type="compositionally biased region" description="Polar residues" evidence="2">
    <location>
        <begin position="683"/>
        <end position="696"/>
    </location>
</feature>
<protein>
    <recommendedName>
        <fullName evidence="3">NACHT domain-containing protein</fullName>
    </recommendedName>
</protein>
<evidence type="ECO:0000313" key="4">
    <source>
        <dbReference type="EMBL" id="EGX48621.1"/>
    </source>
</evidence>
<dbReference type="OMA" id="STIESAW"/>
<dbReference type="PANTHER" id="PTHR10039">
    <property type="entry name" value="AMELOGENIN"/>
    <property type="match status" value="1"/>
</dbReference>
<dbReference type="PANTHER" id="PTHR10039:SF17">
    <property type="entry name" value="FUNGAL STAND N-TERMINAL GOODBYE DOMAIN-CONTAINING PROTEIN-RELATED"/>
    <property type="match status" value="1"/>
</dbReference>
<dbReference type="SUPFAM" id="SSF52540">
    <property type="entry name" value="P-loop containing nucleoside triphosphate hydrolases"/>
    <property type="match status" value="1"/>
</dbReference>
<dbReference type="InterPro" id="IPR027417">
    <property type="entry name" value="P-loop_NTPase"/>
</dbReference>
<dbReference type="Pfam" id="PF17109">
    <property type="entry name" value="Goodbye"/>
    <property type="match status" value="1"/>
</dbReference>
<evidence type="ECO:0000313" key="5">
    <source>
        <dbReference type="Proteomes" id="UP000008784"/>
    </source>
</evidence>
<dbReference type="Pfam" id="PF24883">
    <property type="entry name" value="NPHP3_N"/>
    <property type="match status" value="1"/>
</dbReference>
<dbReference type="SUPFAM" id="SSF48452">
    <property type="entry name" value="TPR-like"/>
    <property type="match status" value="1"/>
</dbReference>
<organism evidence="4 5">
    <name type="scientific">Arthrobotrys oligospora (strain ATCC 24927 / CBS 115.81 / DSM 1491)</name>
    <name type="common">Nematode-trapping fungus</name>
    <name type="synonym">Didymozoophaga oligospora</name>
    <dbReference type="NCBI Taxonomy" id="756982"/>
    <lineage>
        <taxon>Eukaryota</taxon>
        <taxon>Fungi</taxon>
        <taxon>Dikarya</taxon>
        <taxon>Ascomycota</taxon>
        <taxon>Pezizomycotina</taxon>
        <taxon>Orbiliomycetes</taxon>
        <taxon>Orbiliales</taxon>
        <taxon>Orbiliaceae</taxon>
        <taxon>Orbilia</taxon>
        <taxon>Orbilia oligospora</taxon>
    </lineage>
</organism>
<keyword evidence="5" id="KW-1185">Reference proteome</keyword>
<dbReference type="Gene3D" id="3.40.50.300">
    <property type="entry name" value="P-loop containing nucleotide triphosphate hydrolases"/>
    <property type="match status" value="1"/>
</dbReference>
<feature type="compositionally biased region" description="Acidic residues" evidence="2">
    <location>
        <begin position="724"/>
        <end position="735"/>
    </location>
</feature>
<dbReference type="InterPro" id="IPR007111">
    <property type="entry name" value="NACHT_NTPase"/>
</dbReference>
<dbReference type="InParanoid" id="G1XEL5"/>
<accession>G1XEL5</accession>
<evidence type="ECO:0000256" key="2">
    <source>
        <dbReference type="SAM" id="MobiDB-lite"/>
    </source>
</evidence>
<evidence type="ECO:0000256" key="1">
    <source>
        <dbReference type="ARBA" id="ARBA00022737"/>
    </source>
</evidence>
<dbReference type="GeneID" id="22893831"/>
<feature type="compositionally biased region" description="Basic and acidic residues" evidence="2">
    <location>
        <begin position="706"/>
        <end position="723"/>
    </location>
</feature>
<dbReference type="eggNOG" id="ENOG502SKQS">
    <property type="taxonomic scope" value="Eukaryota"/>
</dbReference>
<keyword evidence="1" id="KW-0677">Repeat</keyword>
<feature type="region of interest" description="Disordered" evidence="2">
    <location>
        <begin position="652"/>
        <end position="758"/>
    </location>
</feature>
<name>G1XEL5_ARTOA</name>
<reference evidence="4 5" key="1">
    <citation type="journal article" date="2011" name="PLoS Pathog.">
        <title>Genomic and proteomic analyses of the fungus Arthrobotrys oligospora provide insights into nematode-trap formation.</title>
        <authorList>
            <person name="Yang J."/>
            <person name="Wang L."/>
            <person name="Ji X."/>
            <person name="Feng Y."/>
            <person name="Li X."/>
            <person name="Zou C."/>
            <person name="Xu J."/>
            <person name="Ren Y."/>
            <person name="Mi Q."/>
            <person name="Wu J."/>
            <person name="Liu S."/>
            <person name="Liu Y."/>
            <person name="Huang X."/>
            <person name="Wang H."/>
            <person name="Niu X."/>
            <person name="Li J."/>
            <person name="Liang L."/>
            <person name="Luo Y."/>
            <person name="Ji K."/>
            <person name="Zhou W."/>
            <person name="Yu Z."/>
            <person name="Li G."/>
            <person name="Liu Y."/>
            <person name="Li L."/>
            <person name="Qiao M."/>
            <person name="Feng L."/>
            <person name="Zhang K.-Q."/>
        </authorList>
    </citation>
    <scope>NUCLEOTIDE SEQUENCE [LARGE SCALE GENOMIC DNA]</scope>
    <source>
        <strain evidence="5">ATCC 24927 / CBS 115.81 / DSM 1491</strain>
    </source>
</reference>
<gene>
    <name evidence="4" type="ORF">AOL_s00080g250</name>
</gene>
<dbReference type="InterPro" id="IPR056884">
    <property type="entry name" value="NPHP3-like_N"/>
</dbReference>
<feature type="domain" description="NACHT" evidence="3">
    <location>
        <begin position="314"/>
        <end position="472"/>
    </location>
</feature>
<evidence type="ECO:0000259" key="3">
    <source>
        <dbReference type="PROSITE" id="PS50837"/>
    </source>
</evidence>
<dbReference type="InterPro" id="IPR011990">
    <property type="entry name" value="TPR-like_helical_dom_sf"/>
</dbReference>
<dbReference type="Gene3D" id="1.25.40.10">
    <property type="entry name" value="Tetratricopeptide repeat domain"/>
    <property type="match status" value="1"/>
</dbReference>
<dbReference type="HOGENOM" id="CLU_001466_4_0_1"/>
<proteinExistence type="predicted"/>
<dbReference type="PROSITE" id="PS50837">
    <property type="entry name" value="NACHT"/>
    <property type="match status" value="1"/>
</dbReference>
<dbReference type="RefSeq" id="XP_011122927.1">
    <property type="nucleotide sequence ID" value="XM_011124625.1"/>
</dbReference>
<dbReference type="EMBL" id="ADOT01000140">
    <property type="protein sequence ID" value="EGX48621.1"/>
    <property type="molecule type" value="Genomic_DNA"/>
</dbReference>